<dbReference type="SUPFAM" id="SSF51735">
    <property type="entry name" value="NAD(P)-binding Rossmann-fold domains"/>
    <property type="match status" value="1"/>
</dbReference>
<dbReference type="Proteomes" id="UP001501637">
    <property type="component" value="Unassembled WGS sequence"/>
</dbReference>
<accession>A0ABP6MDV9</accession>
<reference evidence="2" key="1">
    <citation type="journal article" date="2019" name="Int. J. Syst. Evol. Microbiol.">
        <title>The Global Catalogue of Microorganisms (GCM) 10K type strain sequencing project: providing services to taxonomists for standard genome sequencing and annotation.</title>
        <authorList>
            <consortium name="The Broad Institute Genomics Platform"/>
            <consortium name="The Broad Institute Genome Sequencing Center for Infectious Disease"/>
            <person name="Wu L."/>
            <person name="Ma J."/>
        </authorList>
    </citation>
    <scope>NUCLEOTIDE SEQUENCE [LARGE SCALE GENOMIC DNA]</scope>
    <source>
        <strain evidence="2">JCM 9092</strain>
    </source>
</reference>
<evidence type="ECO:0000313" key="2">
    <source>
        <dbReference type="Proteomes" id="UP001501637"/>
    </source>
</evidence>
<dbReference type="Gene3D" id="3.40.50.720">
    <property type="entry name" value="NAD(P)-binding Rossmann-like Domain"/>
    <property type="match status" value="1"/>
</dbReference>
<protein>
    <recommendedName>
        <fullName evidence="3">SDR family oxidoreductase</fullName>
    </recommendedName>
</protein>
<gene>
    <name evidence="1" type="ORF">GCM10010449_29140</name>
</gene>
<dbReference type="InterPro" id="IPR036291">
    <property type="entry name" value="NAD(P)-bd_dom_sf"/>
</dbReference>
<evidence type="ECO:0008006" key="3">
    <source>
        <dbReference type="Google" id="ProtNLM"/>
    </source>
</evidence>
<dbReference type="EMBL" id="BAAAUG010000042">
    <property type="protein sequence ID" value="GAA3104241.1"/>
    <property type="molecule type" value="Genomic_DNA"/>
</dbReference>
<evidence type="ECO:0000313" key="1">
    <source>
        <dbReference type="EMBL" id="GAA3104241.1"/>
    </source>
</evidence>
<sequence>MPAPSPSRTAKMRVAIPRLAVAEELAASITFLLSEDAVNINGAILPSDGGWSAA</sequence>
<keyword evidence="2" id="KW-1185">Reference proteome</keyword>
<proteinExistence type="predicted"/>
<comment type="caution">
    <text evidence="1">The sequence shown here is derived from an EMBL/GenBank/DDBJ whole genome shotgun (WGS) entry which is preliminary data.</text>
</comment>
<name>A0ABP6MDV9_9ACTN</name>
<organism evidence="1 2">
    <name type="scientific">Streptomyces rectiviolaceus</name>
    <dbReference type="NCBI Taxonomy" id="332591"/>
    <lineage>
        <taxon>Bacteria</taxon>
        <taxon>Bacillati</taxon>
        <taxon>Actinomycetota</taxon>
        <taxon>Actinomycetes</taxon>
        <taxon>Kitasatosporales</taxon>
        <taxon>Streptomycetaceae</taxon>
        <taxon>Streptomyces</taxon>
    </lineage>
</organism>